<keyword evidence="1" id="KW-0378">Hydrolase</keyword>
<dbReference type="InterPro" id="IPR050583">
    <property type="entry name" value="Mycobacterial_A85_antigen"/>
</dbReference>
<gene>
    <name evidence="1" type="ORF">SAMN05444377_11658</name>
</gene>
<evidence type="ECO:0000313" key="2">
    <source>
        <dbReference type="Proteomes" id="UP000184147"/>
    </source>
</evidence>
<dbReference type="SUPFAM" id="SSF53474">
    <property type="entry name" value="alpha/beta-Hydrolases"/>
    <property type="match status" value="1"/>
</dbReference>
<dbReference type="InterPro" id="IPR000801">
    <property type="entry name" value="Esterase-like"/>
</dbReference>
<dbReference type="PANTHER" id="PTHR48098:SF6">
    <property type="entry name" value="FERRI-BACILLIBACTIN ESTERASE BESA"/>
    <property type="match status" value="1"/>
</dbReference>
<dbReference type="Pfam" id="PF00756">
    <property type="entry name" value="Esterase"/>
    <property type="match status" value="1"/>
</dbReference>
<reference evidence="1 2" key="1">
    <citation type="submission" date="2016-11" db="EMBL/GenBank/DDBJ databases">
        <authorList>
            <person name="Jaros S."/>
            <person name="Januszkiewicz K."/>
            <person name="Wedrychowicz H."/>
        </authorList>
    </citation>
    <scope>NUCLEOTIDE SEQUENCE [LARGE SCALE GENOMIC DNA]</scope>
    <source>
        <strain evidence="1 2">DSM 25660</strain>
    </source>
</reference>
<name>A0A1M5DV46_9FLAO</name>
<keyword evidence="2" id="KW-1185">Reference proteome</keyword>
<evidence type="ECO:0000313" key="1">
    <source>
        <dbReference type="EMBL" id="SHF70711.1"/>
    </source>
</evidence>
<dbReference type="AlphaFoldDB" id="A0A1M5DV46"/>
<accession>A0A1M5DV46</accession>
<dbReference type="Proteomes" id="UP000184147">
    <property type="component" value="Unassembled WGS sequence"/>
</dbReference>
<sequence>MHGIGYAQPSTAALQLEVITLEAPQLGTSKTIRIYVPKNYTQTARRYPVIYMPDGQNLFDSKTAYSGEWGIDEIMDQQKNPAIVVGIDHGGDKRIEELTPFPHAKYGGGKGDAFLAFMVETVKPYIDRHYRTKPQAKHTAIFGSSLGGLMAFYASITYPDVFGKVGCFSPAFWINREPLRQLLENTTHYKARIYLMCGDQEGDDDMVKDLKAIELWINSRRCSCKKMNISTIIEGGQHNEKLWREQFEKAYLWLF</sequence>
<protein>
    <submittedName>
        <fullName evidence="1">Predicted hydrolase of the alpha/beta superfamily</fullName>
    </submittedName>
</protein>
<dbReference type="PANTHER" id="PTHR48098">
    <property type="entry name" value="ENTEROCHELIN ESTERASE-RELATED"/>
    <property type="match status" value="1"/>
</dbReference>
<dbReference type="InterPro" id="IPR029058">
    <property type="entry name" value="AB_hydrolase_fold"/>
</dbReference>
<proteinExistence type="predicted"/>
<dbReference type="OrthoDB" id="9784036at2"/>
<organism evidence="1 2">
    <name type="scientific">Flavobacterium fontis</name>
    <dbReference type="NCBI Taxonomy" id="1124188"/>
    <lineage>
        <taxon>Bacteria</taxon>
        <taxon>Pseudomonadati</taxon>
        <taxon>Bacteroidota</taxon>
        <taxon>Flavobacteriia</taxon>
        <taxon>Flavobacteriales</taxon>
        <taxon>Flavobacteriaceae</taxon>
        <taxon>Flavobacterium</taxon>
    </lineage>
</organism>
<dbReference type="EMBL" id="FQVQ01000016">
    <property type="protein sequence ID" value="SHF70711.1"/>
    <property type="molecule type" value="Genomic_DNA"/>
</dbReference>
<dbReference type="GO" id="GO:0016787">
    <property type="term" value="F:hydrolase activity"/>
    <property type="evidence" value="ECO:0007669"/>
    <property type="project" value="UniProtKB-KW"/>
</dbReference>
<dbReference type="Gene3D" id="3.40.50.1820">
    <property type="entry name" value="alpha/beta hydrolase"/>
    <property type="match status" value="1"/>
</dbReference>
<dbReference type="STRING" id="1124188.SAMN05444377_11658"/>